<name>A0ACB8CTT1_DERSI</name>
<gene>
    <name evidence="1" type="ORF">HPB49_023729</name>
</gene>
<evidence type="ECO:0000313" key="1">
    <source>
        <dbReference type="EMBL" id="KAH7950402.1"/>
    </source>
</evidence>
<evidence type="ECO:0000313" key="2">
    <source>
        <dbReference type="Proteomes" id="UP000821865"/>
    </source>
</evidence>
<sequence>MTAPSAKMKVTLVFMLFIAIAVFSVSGTSLPHCAAVTCNPEACEAVTCTCGTYKDQCECCDHCHKCPNEVCTSLPRDPCTDGYHCTLDVADQHFATGSTGHCRPHNETATPLLHHTHEEHHS</sequence>
<reference evidence="1" key="1">
    <citation type="submission" date="2020-05" db="EMBL/GenBank/DDBJ databases">
        <title>Large-scale comparative analyses of tick genomes elucidate their genetic diversity and vector capacities.</title>
        <authorList>
            <person name="Jia N."/>
            <person name="Wang J."/>
            <person name="Shi W."/>
            <person name="Du L."/>
            <person name="Sun Y."/>
            <person name="Zhan W."/>
            <person name="Jiang J."/>
            <person name="Wang Q."/>
            <person name="Zhang B."/>
            <person name="Ji P."/>
            <person name="Sakyi L.B."/>
            <person name="Cui X."/>
            <person name="Yuan T."/>
            <person name="Jiang B."/>
            <person name="Yang W."/>
            <person name="Lam T.T.-Y."/>
            <person name="Chang Q."/>
            <person name="Ding S."/>
            <person name="Wang X."/>
            <person name="Zhu J."/>
            <person name="Ruan X."/>
            <person name="Zhao L."/>
            <person name="Wei J."/>
            <person name="Que T."/>
            <person name="Du C."/>
            <person name="Cheng J."/>
            <person name="Dai P."/>
            <person name="Han X."/>
            <person name="Huang E."/>
            <person name="Gao Y."/>
            <person name="Liu J."/>
            <person name="Shao H."/>
            <person name="Ye R."/>
            <person name="Li L."/>
            <person name="Wei W."/>
            <person name="Wang X."/>
            <person name="Wang C."/>
            <person name="Yang T."/>
            <person name="Huo Q."/>
            <person name="Li W."/>
            <person name="Guo W."/>
            <person name="Chen H."/>
            <person name="Zhou L."/>
            <person name="Ni X."/>
            <person name="Tian J."/>
            <person name="Zhou Y."/>
            <person name="Sheng Y."/>
            <person name="Liu T."/>
            <person name="Pan Y."/>
            <person name="Xia L."/>
            <person name="Li J."/>
            <person name="Zhao F."/>
            <person name="Cao W."/>
        </authorList>
    </citation>
    <scope>NUCLEOTIDE SEQUENCE</scope>
    <source>
        <strain evidence="1">Dsil-2018</strain>
    </source>
</reference>
<dbReference type="EMBL" id="CM023474">
    <property type="protein sequence ID" value="KAH7950402.1"/>
    <property type="molecule type" value="Genomic_DNA"/>
</dbReference>
<organism evidence="1 2">
    <name type="scientific">Dermacentor silvarum</name>
    <name type="common">Tick</name>
    <dbReference type="NCBI Taxonomy" id="543639"/>
    <lineage>
        <taxon>Eukaryota</taxon>
        <taxon>Metazoa</taxon>
        <taxon>Ecdysozoa</taxon>
        <taxon>Arthropoda</taxon>
        <taxon>Chelicerata</taxon>
        <taxon>Arachnida</taxon>
        <taxon>Acari</taxon>
        <taxon>Parasitiformes</taxon>
        <taxon>Ixodida</taxon>
        <taxon>Ixodoidea</taxon>
        <taxon>Ixodidae</taxon>
        <taxon>Rhipicephalinae</taxon>
        <taxon>Dermacentor</taxon>
    </lineage>
</organism>
<dbReference type="Proteomes" id="UP000821865">
    <property type="component" value="Chromosome 5"/>
</dbReference>
<comment type="caution">
    <text evidence="1">The sequence shown here is derived from an EMBL/GenBank/DDBJ whole genome shotgun (WGS) entry which is preliminary data.</text>
</comment>
<accession>A0ACB8CTT1</accession>
<protein>
    <submittedName>
        <fullName evidence="1">Uncharacterized protein</fullName>
    </submittedName>
</protein>
<proteinExistence type="predicted"/>
<keyword evidence="2" id="KW-1185">Reference proteome</keyword>